<accession>A0A8J6IV75</accession>
<dbReference type="RefSeq" id="WP_186507494.1">
    <property type="nucleotide sequence ID" value="NZ_JACNEP010000012.1"/>
</dbReference>
<keyword evidence="3" id="KW-1185">Reference proteome</keyword>
<gene>
    <name evidence="2" type="ORF">H8B19_13920</name>
</gene>
<organism evidence="2 3">
    <name type="scientific">Neptunicella marina</name>
    <dbReference type="NCBI Taxonomy" id="2125989"/>
    <lineage>
        <taxon>Bacteria</taxon>
        <taxon>Pseudomonadati</taxon>
        <taxon>Pseudomonadota</taxon>
        <taxon>Gammaproteobacteria</taxon>
        <taxon>Alteromonadales</taxon>
        <taxon>Alteromonadaceae</taxon>
        <taxon>Neptunicella</taxon>
    </lineage>
</organism>
<evidence type="ECO:0000259" key="1">
    <source>
        <dbReference type="Pfam" id="PF20613"/>
    </source>
</evidence>
<sequence length="243" mass="27985">MINIIEIQQKMTQGKTEPWLCLGDDNNQYVVKRLNATFKGCLYEWIAANLGQRFGLAIPDFALVNIDDFLVEYDADLLMSLGSGVAFGSVLKPCLIEVNVELLYRSDRQVLRDLFMFDYWIHNGDRTLTESGGNPNLYFNLVSASLVIFDHNLAFEPNFSVQNHKDFHVANFMFKGQADMFEPEIDRDYYTAKFAQTLNDLDAIIGSIPREWLDEIPNALGEIERIRVVLDAFKHVDFWRALR</sequence>
<dbReference type="InterPro" id="IPR046748">
    <property type="entry name" value="HipA_2"/>
</dbReference>
<dbReference type="EMBL" id="JACNEP010000012">
    <property type="protein sequence ID" value="MBC3766979.1"/>
    <property type="molecule type" value="Genomic_DNA"/>
</dbReference>
<name>A0A8J6IV75_9ALTE</name>
<evidence type="ECO:0000313" key="3">
    <source>
        <dbReference type="Proteomes" id="UP000601768"/>
    </source>
</evidence>
<dbReference type="AlphaFoldDB" id="A0A8J6IV75"/>
<feature type="domain" description="HipA-like kinase" evidence="1">
    <location>
        <begin position="4"/>
        <end position="241"/>
    </location>
</feature>
<evidence type="ECO:0000313" key="2">
    <source>
        <dbReference type="EMBL" id="MBC3766979.1"/>
    </source>
</evidence>
<protein>
    <recommendedName>
        <fullName evidence="1">HipA-like kinase domain-containing protein</fullName>
    </recommendedName>
</protein>
<reference evidence="2" key="2">
    <citation type="submission" date="2020-08" db="EMBL/GenBank/DDBJ databases">
        <authorList>
            <person name="Lai Q."/>
        </authorList>
    </citation>
    <scope>NUCLEOTIDE SEQUENCE</scope>
    <source>
        <strain evidence="2">S27-2</strain>
    </source>
</reference>
<proteinExistence type="predicted"/>
<dbReference type="Proteomes" id="UP000601768">
    <property type="component" value="Unassembled WGS sequence"/>
</dbReference>
<comment type="caution">
    <text evidence="2">The sequence shown here is derived from an EMBL/GenBank/DDBJ whole genome shotgun (WGS) entry which is preliminary data.</text>
</comment>
<dbReference type="Pfam" id="PF20613">
    <property type="entry name" value="HipA_2"/>
    <property type="match status" value="1"/>
</dbReference>
<reference evidence="2" key="1">
    <citation type="journal article" date="2018" name="Int. J. Syst. Evol. Microbiol.">
        <title>Neptunicella marina gen. nov., sp. nov., isolated from surface seawater.</title>
        <authorList>
            <person name="Liu X."/>
            <person name="Lai Q."/>
            <person name="Du Y."/>
            <person name="Zhang X."/>
            <person name="Liu Z."/>
            <person name="Sun F."/>
            <person name="Shao Z."/>
        </authorList>
    </citation>
    <scope>NUCLEOTIDE SEQUENCE</scope>
    <source>
        <strain evidence="2">S27-2</strain>
    </source>
</reference>